<evidence type="ECO:0000313" key="2">
    <source>
        <dbReference type="Proteomes" id="UP001458946"/>
    </source>
</evidence>
<reference evidence="1 2" key="1">
    <citation type="submission" date="2024-02" db="EMBL/GenBank/DDBJ databases">
        <title>Deinococcus xinjiangensis NBRC 107630.</title>
        <authorList>
            <person name="Ichikawa N."/>
            <person name="Katano-Makiyama Y."/>
            <person name="Hidaka K."/>
        </authorList>
    </citation>
    <scope>NUCLEOTIDE SEQUENCE [LARGE SCALE GENOMIC DNA]</scope>
    <source>
        <strain evidence="1 2">NBRC 107630</strain>
    </source>
</reference>
<organism evidence="1 2">
    <name type="scientific">Deinococcus xinjiangensis</name>
    <dbReference type="NCBI Taxonomy" id="457454"/>
    <lineage>
        <taxon>Bacteria</taxon>
        <taxon>Thermotogati</taxon>
        <taxon>Deinococcota</taxon>
        <taxon>Deinococci</taxon>
        <taxon>Deinococcales</taxon>
        <taxon>Deinococcaceae</taxon>
        <taxon>Deinococcus</taxon>
    </lineage>
</organism>
<dbReference type="Pfam" id="PF16241">
    <property type="entry name" value="DUF4900"/>
    <property type="match status" value="1"/>
</dbReference>
<accession>A0ABP9VC95</accession>
<evidence type="ECO:0000313" key="1">
    <source>
        <dbReference type="EMBL" id="GAA5502861.1"/>
    </source>
</evidence>
<gene>
    <name evidence="1" type="ORF">Dxin01_02608</name>
</gene>
<name>A0ABP9VC95_9DEIO</name>
<sequence>MSGVNTSPRRTEGATLFVVVLVVLFLLTALMAITAQFTLAARRSTADQENTLRAQYAAESTIARAQAQMNMLGQILNYSLVNGTQYGFSIPSGTNSDTIAAHIKNLCGIASGASLPLANATAPICGSTAVSSNMLAGITDTAALDTRLSLFTAVDPASGAPYVADAALAAAGGPAAGSSLATKQAFWRRMFGGNTATNLGTSINGLNTQGTVGAVITSVYRLTGDGYQVRFRVPEVNVRAQGTASTRALKVSPQATEYALYIGRPPLAKYALFTNHHFSDANAEKSNSRITFTSNTTFTGPVHTNQQFNFQGNPTFAGPVSSAGCVAGGITTDSSGNASCLATVNGSAGTQQGAYFFGSRFVASNSSTLQNPDGSAITNPTYSYNGSTSSPQFNYIQPTTTDPLLGGSPKPIDWGAGFQQLPPNSNDQASMAKAGGLYINSSVTNMSLAVGTSGAINGMQLISYTKSNGTTVNLAINSSGAVLIRNSSNVYVAAAQVASGEWVAAAGATGVVANSFNGVVYVNTTSGTGIADLNGPARTGSSTSTSTSSNTAPSIASFMKMNITSNASIAITSDIRYQDPPCTDAGVCSNQGAQNVLGIYSSTGDVTLGTGSILPPQSVSIQAVLMASQGKVTVNNYDTIANRGNVQLMGGIIENYYGAFGTVGTKTTGYGRNFVYDPRTAKGVLPPGFPTTQNWLSNFASSTGESKIRLGNGAQIQQSNSQYKNNTGNQ</sequence>
<keyword evidence="2" id="KW-1185">Reference proteome</keyword>
<dbReference type="Proteomes" id="UP001458946">
    <property type="component" value="Unassembled WGS sequence"/>
</dbReference>
<proteinExistence type="predicted"/>
<evidence type="ECO:0008006" key="3">
    <source>
        <dbReference type="Google" id="ProtNLM"/>
    </source>
</evidence>
<dbReference type="EMBL" id="BAABRN010000031">
    <property type="protein sequence ID" value="GAA5502861.1"/>
    <property type="molecule type" value="Genomic_DNA"/>
</dbReference>
<dbReference type="InterPro" id="IPR032601">
    <property type="entry name" value="DUF4900"/>
</dbReference>
<comment type="caution">
    <text evidence="1">The sequence shown here is derived from an EMBL/GenBank/DDBJ whole genome shotgun (WGS) entry which is preliminary data.</text>
</comment>
<protein>
    <recommendedName>
        <fullName evidence="3">DUF4900 domain-containing protein</fullName>
    </recommendedName>
</protein>